<dbReference type="GO" id="GO:0016579">
    <property type="term" value="P:protein deubiquitination"/>
    <property type="evidence" value="ECO:0007669"/>
    <property type="project" value="InterPro"/>
</dbReference>
<organism evidence="3 4">
    <name type="scientific">Euplotes crassus</name>
    <dbReference type="NCBI Taxonomy" id="5936"/>
    <lineage>
        <taxon>Eukaryota</taxon>
        <taxon>Sar</taxon>
        <taxon>Alveolata</taxon>
        <taxon>Ciliophora</taxon>
        <taxon>Intramacronucleata</taxon>
        <taxon>Spirotrichea</taxon>
        <taxon>Hypotrichia</taxon>
        <taxon>Euplotida</taxon>
        <taxon>Euplotidae</taxon>
        <taxon>Moneuplotes</taxon>
    </lineage>
</organism>
<gene>
    <name evidence="3" type="ORF">ECRASSUSDP1_LOCUS8815</name>
</gene>
<reference evidence="3" key="1">
    <citation type="submission" date="2023-07" db="EMBL/GenBank/DDBJ databases">
        <authorList>
            <consortium name="AG Swart"/>
            <person name="Singh M."/>
            <person name="Singh A."/>
            <person name="Seah K."/>
            <person name="Emmerich C."/>
        </authorList>
    </citation>
    <scope>NUCLEOTIDE SEQUENCE</scope>
    <source>
        <strain evidence="3">DP1</strain>
    </source>
</reference>
<dbReference type="InterPro" id="IPR018200">
    <property type="entry name" value="USP_CS"/>
</dbReference>
<feature type="compositionally biased region" description="Low complexity" evidence="1">
    <location>
        <begin position="107"/>
        <end position="118"/>
    </location>
</feature>
<feature type="compositionally biased region" description="Basic and acidic residues" evidence="1">
    <location>
        <begin position="77"/>
        <end position="91"/>
    </location>
</feature>
<keyword evidence="4" id="KW-1185">Reference proteome</keyword>
<sequence>MGSCCPIGKAKNDHHDDLRDRDRSGSDSKHQGNEEISLEGNIEGGRNCNRGYGNRSKKYKHLSKNQADNNGTPTNPQKDEIIVKNSKRDPGSSKNSPKNASPDSKISPSNQQVSNSPQKVPTPSLEPNVLDQEGPPSKPPADNSTPAPDASVQADPRYSEVKSSKSDGAILGQEGSQSFSEESSFGNASGLENSPYGSLISAKGVINPSNDCFFIVVLQCLFAIEELKKDIYFKNKGEITNGLKKVLSQFKDENPVDASEVRLLFNQEFESHQQHDANQIMMEMFQKIKAEIKPSSLRIPKNKDFEEWNEFQKCNSTVIDRLFAGMTCKVFACKKCDHEIKVFEEFYNIPLECSEENPSIGYERLKECLDEIDESDFLCEKCKEIQVCSIKTEIIQYPRYLILVLQRLCPFTQQKINGKIKYDKDLKLGGSNKKQAIKYTLNNVINHYGSIKFGHYTCLCKGRTGWKEFNDEQVTLLKESMIETQEDAYILIYKKQK</sequence>
<dbReference type="Proteomes" id="UP001295684">
    <property type="component" value="Unassembled WGS sequence"/>
</dbReference>
<dbReference type="Pfam" id="PF00443">
    <property type="entry name" value="UCH"/>
    <property type="match status" value="1"/>
</dbReference>
<feature type="compositionally biased region" description="Basic and acidic residues" evidence="1">
    <location>
        <begin position="10"/>
        <end position="33"/>
    </location>
</feature>
<evidence type="ECO:0000259" key="2">
    <source>
        <dbReference type="PROSITE" id="PS50235"/>
    </source>
</evidence>
<dbReference type="EMBL" id="CAMPGE010008639">
    <property type="protein sequence ID" value="CAI2367528.1"/>
    <property type="molecule type" value="Genomic_DNA"/>
</dbReference>
<dbReference type="PANTHER" id="PTHR21646">
    <property type="entry name" value="UBIQUITIN CARBOXYL-TERMINAL HYDROLASE"/>
    <property type="match status" value="1"/>
</dbReference>
<feature type="compositionally biased region" description="Polar residues" evidence="1">
    <location>
        <begin position="64"/>
        <end position="76"/>
    </location>
</feature>
<proteinExistence type="predicted"/>
<evidence type="ECO:0000313" key="3">
    <source>
        <dbReference type="EMBL" id="CAI2367528.1"/>
    </source>
</evidence>
<dbReference type="PROSITE" id="PS00973">
    <property type="entry name" value="USP_2"/>
    <property type="match status" value="1"/>
</dbReference>
<dbReference type="AlphaFoldDB" id="A0AAD1XD76"/>
<dbReference type="InterPro" id="IPR038765">
    <property type="entry name" value="Papain-like_cys_pep_sf"/>
</dbReference>
<dbReference type="InterPro" id="IPR028889">
    <property type="entry name" value="USP"/>
</dbReference>
<evidence type="ECO:0000313" key="4">
    <source>
        <dbReference type="Proteomes" id="UP001295684"/>
    </source>
</evidence>
<accession>A0AAD1XD76</accession>
<dbReference type="InterPro" id="IPR050185">
    <property type="entry name" value="Ub_carboxyl-term_hydrolase"/>
</dbReference>
<dbReference type="Gene3D" id="3.90.70.10">
    <property type="entry name" value="Cysteine proteinases"/>
    <property type="match status" value="1"/>
</dbReference>
<feature type="compositionally biased region" description="Low complexity" evidence="1">
    <location>
        <begin position="172"/>
        <end position="186"/>
    </location>
</feature>
<feature type="region of interest" description="Disordered" evidence="1">
    <location>
        <begin position="1"/>
        <end position="187"/>
    </location>
</feature>
<name>A0AAD1XD76_EUPCR</name>
<dbReference type="GO" id="GO:0004843">
    <property type="term" value="F:cysteine-type deubiquitinase activity"/>
    <property type="evidence" value="ECO:0007669"/>
    <property type="project" value="InterPro"/>
</dbReference>
<dbReference type="PROSITE" id="PS50235">
    <property type="entry name" value="USP_3"/>
    <property type="match status" value="1"/>
</dbReference>
<feature type="domain" description="USP" evidence="2">
    <location>
        <begin position="203"/>
        <end position="496"/>
    </location>
</feature>
<evidence type="ECO:0000256" key="1">
    <source>
        <dbReference type="SAM" id="MobiDB-lite"/>
    </source>
</evidence>
<protein>
    <recommendedName>
        <fullName evidence="2">USP domain-containing protein</fullName>
    </recommendedName>
</protein>
<dbReference type="InterPro" id="IPR001394">
    <property type="entry name" value="Peptidase_C19_UCH"/>
</dbReference>
<feature type="compositionally biased region" description="Low complexity" evidence="1">
    <location>
        <begin position="44"/>
        <end position="54"/>
    </location>
</feature>
<feature type="compositionally biased region" description="Polar residues" evidence="1">
    <location>
        <begin position="92"/>
        <end position="106"/>
    </location>
</feature>
<comment type="caution">
    <text evidence="3">The sequence shown here is derived from an EMBL/GenBank/DDBJ whole genome shotgun (WGS) entry which is preliminary data.</text>
</comment>
<dbReference type="SUPFAM" id="SSF54001">
    <property type="entry name" value="Cysteine proteinases"/>
    <property type="match status" value="1"/>
</dbReference>